<dbReference type="AlphaFoldDB" id="A0A8J3SF10"/>
<evidence type="ECO:0000313" key="3">
    <source>
        <dbReference type="Proteomes" id="UP000619788"/>
    </source>
</evidence>
<feature type="region of interest" description="Disordered" evidence="1">
    <location>
        <begin position="1"/>
        <end position="61"/>
    </location>
</feature>
<comment type="caution">
    <text evidence="2">The sequence shown here is derived from an EMBL/GenBank/DDBJ whole genome shotgun (WGS) entry which is preliminary data.</text>
</comment>
<sequence length="149" mass="14639">MLSGCSQETGSSAASAGPSASGPSASEPASASSALSSPATTPTATASASPGPSGTPAGRGLYADAVGQVTLAGGERIRVEPDAGEAVEGELTRFTVVLDVQGGICDKGGIPHKCSVAQLKKALKADVALYAKVTVKDGLVTQVEEIVRN</sequence>
<accession>A0A8J3SF10</accession>
<keyword evidence="3" id="KW-1185">Reference proteome</keyword>
<organism evidence="2 3">
    <name type="scientific">Planobispora siamensis</name>
    <dbReference type="NCBI Taxonomy" id="936338"/>
    <lineage>
        <taxon>Bacteria</taxon>
        <taxon>Bacillati</taxon>
        <taxon>Actinomycetota</taxon>
        <taxon>Actinomycetes</taxon>
        <taxon>Streptosporangiales</taxon>
        <taxon>Streptosporangiaceae</taxon>
        <taxon>Planobispora</taxon>
    </lineage>
</organism>
<gene>
    <name evidence="2" type="ORF">Psi01_19450</name>
</gene>
<dbReference type="Proteomes" id="UP000619788">
    <property type="component" value="Unassembled WGS sequence"/>
</dbReference>
<feature type="compositionally biased region" description="Low complexity" evidence="1">
    <location>
        <begin position="9"/>
        <end position="58"/>
    </location>
</feature>
<evidence type="ECO:0000256" key="1">
    <source>
        <dbReference type="SAM" id="MobiDB-lite"/>
    </source>
</evidence>
<reference evidence="2 3" key="1">
    <citation type="submission" date="2021-01" db="EMBL/GenBank/DDBJ databases">
        <title>Whole genome shotgun sequence of Planobispora siamensis NBRC 107568.</title>
        <authorList>
            <person name="Komaki H."/>
            <person name="Tamura T."/>
        </authorList>
    </citation>
    <scope>NUCLEOTIDE SEQUENCE [LARGE SCALE GENOMIC DNA]</scope>
    <source>
        <strain evidence="2 3">NBRC 107568</strain>
    </source>
</reference>
<dbReference type="EMBL" id="BOOJ01000018">
    <property type="protein sequence ID" value="GIH91315.1"/>
    <property type="molecule type" value="Genomic_DNA"/>
</dbReference>
<name>A0A8J3SF10_9ACTN</name>
<protein>
    <submittedName>
        <fullName evidence="2">Uncharacterized protein</fullName>
    </submittedName>
</protein>
<proteinExistence type="predicted"/>
<evidence type="ECO:0000313" key="2">
    <source>
        <dbReference type="EMBL" id="GIH91315.1"/>
    </source>
</evidence>